<comment type="caution">
    <text evidence="1">The sequence shown here is derived from an EMBL/GenBank/DDBJ whole genome shotgun (WGS) entry which is preliminary data.</text>
</comment>
<dbReference type="Proteomes" id="UP000016608">
    <property type="component" value="Unassembled WGS sequence"/>
</dbReference>
<dbReference type="HOGENOM" id="CLU_2787665_0_0_9"/>
<keyword evidence="2" id="KW-1185">Reference proteome</keyword>
<organism evidence="1 2">
    <name type="scientific">Eubacterium ramulus ATCC 29099</name>
    <dbReference type="NCBI Taxonomy" id="1256908"/>
    <lineage>
        <taxon>Bacteria</taxon>
        <taxon>Bacillati</taxon>
        <taxon>Bacillota</taxon>
        <taxon>Clostridia</taxon>
        <taxon>Eubacteriales</taxon>
        <taxon>Eubacteriaceae</taxon>
        <taxon>Eubacterium</taxon>
    </lineage>
</organism>
<dbReference type="EMBL" id="AWVJ01000180">
    <property type="protein sequence ID" value="ERK41935.1"/>
    <property type="molecule type" value="Genomic_DNA"/>
</dbReference>
<dbReference type="AlphaFoldDB" id="U2NV72"/>
<evidence type="ECO:0000313" key="2">
    <source>
        <dbReference type="Proteomes" id="UP000016608"/>
    </source>
</evidence>
<protein>
    <submittedName>
        <fullName evidence="1">Uncharacterized protein</fullName>
    </submittedName>
</protein>
<accession>U2NV72</accession>
<gene>
    <name evidence="1" type="ORF">HMPREF0373_03010</name>
</gene>
<proteinExistence type="predicted"/>
<sequence>MEWFSLRVSDTLIFVRISYINIQLGYDRNSPVYQKINMNTQICKKTGHDALSFCIPRKKEEKKNASFY</sequence>
<evidence type="ECO:0000313" key="1">
    <source>
        <dbReference type="EMBL" id="ERK41935.1"/>
    </source>
</evidence>
<reference evidence="1 2" key="1">
    <citation type="submission" date="2013-06" db="EMBL/GenBank/DDBJ databases">
        <authorList>
            <person name="Weinstock G."/>
            <person name="Sodergren E."/>
            <person name="Lobos E.A."/>
            <person name="Fulton L."/>
            <person name="Fulton R."/>
            <person name="Courtney L."/>
            <person name="Fronick C."/>
            <person name="O'Laughlin M."/>
            <person name="Godfrey J."/>
            <person name="Wilson R.M."/>
            <person name="Miner T."/>
            <person name="Farmer C."/>
            <person name="Delehaunty K."/>
            <person name="Cordes M."/>
            <person name="Minx P."/>
            <person name="Tomlinson C."/>
            <person name="Chen J."/>
            <person name="Wollam A."/>
            <person name="Pepin K.H."/>
            <person name="Bhonagiri V."/>
            <person name="Zhang X."/>
            <person name="Warren W."/>
            <person name="Mitreva M."/>
            <person name="Mardis E.R."/>
            <person name="Wilson R.K."/>
        </authorList>
    </citation>
    <scope>NUCLEOTIDE SEQUENCE [LARGE SCALE GENOMIC DNA]</scope>
    <source>
        <strain evidence="1 2">ATCC 29099</strain>
    </source>
</reference>
<name>U2NV72_EUBRA</name>